<proteinExistence type="inferred from homology"/>
<dbReference type="GO" id="GO:0019843">
    <property type="term" value="F:rRNA binding"/>
    <property type="evidence" value="ECO:0007669"/>
    <property type="project" value="UniProtKB-UniRule"/>
</dbReference>
<keyword evidence="4 6" id="KW-0699">rRNA-binding</keyword>
<feature type="domain" description="Large ribosomal subunit protein uL6 alpha-beta" evidence="7">
    <location>
        <begin position="90"/>
        <end position="163"/>
    </location>
</feature>
<dbReference type="InterPro" id="IPR019906">
    <property type="entry name" value="Ribosomal_uL6_bac-type"/>
</dbReference>
<dbReference type="AlphaFoldDB" id="A0A1W9NZA7"/>
<dbReference type="HAMAP" id="MF_01365_B">
    <property type="entry name" value="Ribosomal_uL6_B"/>
    <property type="match status" value="1"/>
</dbReference>
<dbReference type="PANTHER" id="PTHR11655:SF14">
    <property type="entry name" value="LARGE RIBOSOMAL SUBUNIT PROTEIN UL6M"/>
    <property type="match status" value="1"/>
</dbReference>
<gene>
    <name evidence="4" type="primary">rplF</name>
    <name evidence="8" type="ORF">B5M47_00550</name>
</gene>
<feature type="domain" description="Large ribosomal subunit protein uL6 alpha-beta" evidence="7">
    <location>
        <begin position="13"/>
        <end position="82"/>
    </location>
</feature>
<evidence type="ECO:0000313" key="9">
    <source>
        <dbReference type="Proteomes" id="UP000192520"/>
    </source>
</evidence>
<evidence type="ECO:0000256" key="5">
    <source>
        <dbReference type="RuleBase" id="RU003869"/>
    </source>
</evidence>
<dbReference type="InterPro" id="IPR020040">
    <property type="entry name" value="Ribosomal_uL6_a/b-dom"/>
</dbReference>
<dbReference type="PRINTS" id="PR00059">
    <property type="entry name" value="RIBOSOMALL6"/>
</dbReference>
<dbReference type="PIRSF" id="PIRSF002162">
    <property type="entry name" value="Ribosomal_L6"/>
    <property type="match status" value="1"/>
</dbReference>
<accession>A0A1W9NZA7</accession>
<organism evidence="8 9">
    <name type="scientific">candidate division CPR3 bacterium 4484_211</name>
    <dbReference type="NCBI Taxonomy" id="1968527"/>
    <lineage>
        <taxon>Bacteria</taxon>
        <taxon>Bacteria division CPR3</taxon>
    </lineage>
</organism>
<name>A0A1W9NZA7_UNCC3</name>
<dbReference type="Gene3D" id="3.90.930.12">
    <property type="entry name" value="Ribosomal protein L6, alpha-beta domain"/>
    <property type="match status" value="2"/>
</dbReference>
<evidence type="ECO:0000256" key="4">
    <source>
        <dbReference type="HAMAP-Rule" id="MF_01365"/>
    </source>
</evidence>
<keyword evidence="2 4" id="KW-0689">Ribosomal protein</keyword>
<dbReference type="FunFam" id="3.90.930.12:FF:000001">
    <property type="entry name" value="50S ribosomal protein L6"/>
    <property type="match status" value="1"/>
</dbReference>
<evidence type="ECO:0000259" key="7">
    <source>
        <dbReference type="Pfam" id="PF00347"/>
    </source>
</evidence>
<dbReference type="STRING" id="1968527.B5M47_00550"/>
<dbReference type="InterPro" id="IPR036789">
    <property type="entry name" value="Ribosomal_uL6-like_a/b-dom_sf"/>
</dbReference>
<dbReference type="Proteomes" id="UP000192520">
    <property type="component" value="Unassembled WGS sequence"/>
</dbReference>
<evidence type="ECO:0000256" key="3">
    <source>
        <dbReference type="ARBA" id="ARBA00023274"/>
    </source>
</evidence>
<dbReference type="InterPro" id="IPR000702">
    <property type="entry name" value="Ribosomal_uL6-like"/>
</dbReference>
<comment type="similarity">
    <text evidence="1 4 5">Belongs to the universal ribosomal protein uL6 family.</text>
</comment>
<dbReference type="NCBIfam" id="TIGR03654">
    <property type="entry name" value="L6_bact"/>
    <property type="match status" value="1"/>
</dbReference>
<evidence type="ECO:0000256" key="1">
    <source>
        <dbReference type="ARBA" id="ARBA00009356"/>
    </source>
</evidence>
<keyword evidence="3 4" id="KW-0687">Ribonucleoprotein</keyword>
<sequence length="187" mass="20303">MSRIGKKPISIDEGIQVAVEGRRVSVRGPKGELSYLLPDGIKVLVGESEIKVERRRNDKQTRALHGTWRSILQNAVIGLKEGYVKELELVGLGYRAEVKGDRLILQVGFSHPVECTIPRGVNVSVEKSKIRLEGIDKHLVHQTAASIRAVRPPEPYKGTGIRYVGEVIKRKAGKAAKAVGAGAAGKA</sequence>
<dbReference type="GO" id="GO:0003735">
    <property type="term" value="F:structural constituent of ribosome"/>
    <property type="evidence" value="ECO:0007669"/>
    <property type="project" value="UniProtKB-UniRule"/>
</dbReference>
<dbReference type="Pfam" id="PF00347">
    <property type="entry name" value="Ribosomal_L6"/>
    <property type="match status" value="2"/>
</dbReference>
<reference evidence="9" key="1">
    <citation type="submission" date="2017-03" db="EMBL/GenBank/DDBJ databases">
        <title>Novel pathways for hydrocarbon cycling and metabolic interdependencies in hydrothermal sediment communities.</title>
        <authorList>
            <person name="Dombrowski N."/>
            <person name="Seitz K."/>
            <person name="Teske A."/>
            <person name="Baker B."/>
        </authorList>
    </citation>
    <scope>NUCLEOTIDE SEQUENCE [LARGE SCALE GENOMIC DNA]</scope>
</reference>
<dbReference type="PANTHER" id="PTHR11655">
    <property type="entry name" value="60S/50S RIBOSOMAL PROTEIN L6/L9"/>
    <property type="match status" value="1"/>
</dbReference>
<comment type="function">
    <text evidence="4 6">This protein binds to the 23S rRNA, and is important in its secondary structure. It is located near the subunit interface in the base of the L7/L12 stalk, and near the tRNA binding site of the peptidyltransferase center.</text>
</comment>
<dbReference type="SUPFAM" id="SSF56053">
    <property type="entry name" value="Ribosomal protein L6"/>
    <property type="match status" value="2"/>
</dbReference>
<comment type="caution">
    <text evidence="8">The sequence shown here is derived from an EMBL/GenBank/DDBJ whole genome shotgun (WGS) entry which is preliminary data.</text>
</comment>
<evidence type="ECO:0000256" key="6">
    <source>
        <dbReference type="RuleBase" id="RU003870"/>
    </source>
</evidence>
<keyword evidence="4 6" id="KW-0694">RNA-binding</keyword>
<evidence type="ECO:0000256" key="2">
    <source>
        <dbReference type="ARBA" id="ARBA00022980"/>
    </source>
</evidence>
<dbReference type="EMBL" id="MZGJ01000003">
    <property type="protein sequence ID" value="OQX51476.1"/>
    <property type="molecule type" value="Genomic_DNA"/>
</dbReference>
<comment type="subunit">
    <text evidence="4">Part of the 50S ribosomal subunit.</text>
</comment>
<evidence type="ECO:0000313" key="8">
    <source>
        <dbReference type="EMBL" id="OQX51476.1"/>
    </source>
</evidence>
<protein>
    <recommendedName>
        <fullName evidence="4">Large ribosomal subunit protein uL6</fullName>
    </recommendedName>
</protein>
<dbReference type="GO" id="GO:0022625">
    <property type="term" value="C:cytosolic large ribosomal subunit"/>
    <property type="evidence" value="ECO:0007669"/>
    <property type="project" value="UniProtKB-UniRule"/>
</dbReference>
<dbReference type="GO" id="GO:0002181">
    <property type="term" value="P:cytoplasmic translation"/>
    <property type="evidence" value="ECO:0007669"/>
    <property type="project" value="TreeGrafter"/>
</dbReference>